<proteinExistence type="predicted"/>
<dbReference type="InterPro" id="IPR003018">
    <property type="entry name" value="GAF"/>
</dbReference>
<keyword evidence="4" id="KW-0808">Transferase</keyword>
<dbReference type="InterPro" id="IPR011102">
    <property type="entry name" value="Sig_transdc_His_kinase_HWE"/>
</dbReference>
<evidence type="ECO:0000259" key="8">
    <source>
        <dbReference type="SMART" id="SM00065"/>
    </source>
</evidence>
<evidence type="ECO:0000256" key="5">
    <source>
        <dbReference type="ARBA" id="ARBA00022741"/>
    </source>
</evidence>
<dbReference type="GO" id="GO:0004673">
    <property type="term" value="F:protein histidine kinase activity"/>
    <property type="evidence" value="ECO:0007669"/>
    <property type="project" value="UniProtKB-EC"/>
</dbReference>
<feature type="domain" description="Signal transduction histidine kinase HWE region" evidence="9">
    <location>
        <begin position="349"/>
        <end position="427"/>
    </location>
</feature>
<dbReference type="SMART" id="SM00065">
    <property type="entry name" value="GAF"/>
    <property type="match status" value="2"/>
</dbReference>
<accession>A0A8J8MR39</accession>
<evidence type="ECO:0000256" key="1">
    <source>
        <dbReference type="ARBA" id="ARBA00000085"/>
    </source>
</evidence>
<sequence length="530" mass="57389">MMTPNDRVDALDALGIMDTPPEPDFENLVAVARTLCRTPIALISLVHRDRQWFKARIGLDPEQTTLDQSVCAHALSETGLLVIPDMTADPRTRDNPLVTGPPGMRFYAGAPLWLNGAALGTLCVIDTAPRPEGLTPEQATALEALATQVVSQIETRARARQWYAENERQKRSLRQAAVRATALAGLGDRLRATRSVDEAIAAASEVMAQTMGATRAGFGIVDPERETVMMQPEWRAPGVASVAGLHSFRTYGSYIDDLKRGEIVIVPDVAQDPRTQTGAAALLAIGIRVLINVPVLQNGRFVLVVFLHYDWPRPLDDDEVDFIRALGDRIQAAITGLRAQEERQLMNRELGHRLKNTFAMITAIARQTFGSQDRKALRSFSARLAALGGAYDLLAHERWAAADMALVVRNATAVTGGEERVRAEGVPIMLGAEAALSAAMLLHELITNAMKYGALSVPAGHVSLTWAVEGEDLVLAWEERGGPPAAPPTRSGFGSRLIRMGLIGSGKADLDFRAEGLSASFRAPVEHLSR</sequence>
<dbReference type="Gene3D" id="3.30.450.40">
    <property type="match status" value="2"/>
</dbReference>
<dbReference type="Pfam" id="PF13185">
    <property type="entry name" value="GAF_2"/>
    <property type="match status" value="1"/>
</dbReference>
<comment type="catalytic activity">
    <reaction evidence="1">
        <text>ATP + protein L-histidine = ADP + protein N-phospho-L-histidine.</text>
        <dbReference type="EC" id="2.7.13.3"/>
    </reaction>
</comment>
<evidence type="ECO:0000256" key="6">
    <source>
        <dbReference type="ARBA" id="ARBA00022777"/>
    </source>
</evidence>
<keyword evidence="6" id="KW-0418">Kinase</keyword>
<dbReference type="SUPFAM" id="SSF55781">
    <property type="entry name" value="GAF domain-like"/>
    <property type="match status" value="2"/>
</dbReference>
<evidence type="ECO:0000256" key="3">
    <source>
        <dbReference type="ARBA" id="ARBA00022553"/>
    </source>
</evidence>
<feature type="domain" description="GAF" evidence="8">
    <location>
        <begin position="20"/>
        <end position="164"/>
    </location>
</feature>
<evidence type="ECO:0000313" key="11">
    <source>
        <dbReference type="Proteomes" id="UP000679284"/>
    </source>
</evidence>
<dbReference type="Pfam" id="PF01590">
    <property type="entry name" value="GAF"/>
    <property type="match status" value="1"/>
</dbReference>
<dbReference type="PANTHER" id="PTHR43102:SF2">
    <property type="entry name" value="GAF DOMAIN-CONTAINING PROTEIN"/>
    <property type="match status" value="1"/>
</dbReference>
<evidence type="ECO:0000256" key="7">
    <source>
        <dbReference type="ARBA" id="ARBA00022840"/>
    </source>
</evidence>
<keyword evidence="3" id="KW-0597">Phosphoprotein</keyword>
<dbReference type="EMBL" id="CP047289">
    <property type="protein sequence ID" value="QUS34912.1"/>
    <property type="molecule type" value="Genomic_DNA"/>
</dbReference>
<dbReference type="Pfam" id="PF07536">
    <property type="entry name" value="HWE_HK"/>
    <property type="match status" value="1"/>
</dbReference>
<feature type="domain" description="GAF" evidence="8">
    <location>
        <begin position="195"/>
        <end position="344"/>
    </location>
</feature>
<dbReference type="AlphaFoldDB" id="A0A8J8MR39"/>
<evidence type="ECO:0000256" key="2">
    <source>
        <dbReference type="ARBA" id="ARBA00012438"/>
    </source>
</evidence>
<name>A0A8J8MR39_9RHOB</name>
<dbReference type="InterPro" id="IPR029016">
    <property type="entry name" value="GAF-like_dom_sf"/>
</dbReference>
<protein>
    <recommendedName>
        <fullName evidence="2">histidine kinase</fullName>
        <ecNumber evidence="2">2.7.13.3</ecNumber>
    </recommendedName>
</protein>
<dbReference type="Proteomes" id="UP000679284">
    <property type="component" value="Chromosome"/>
</dbReference>
<evidence type="ECO:0000259" key="9">
    <source>
        <dbReference type="SMART" id="SM00911"/>
    </source>
</evidence>
<keyword evidence="7" id="KW-0067">ATP-binding</keyword>
<keyword evidence="11" id="KW-1185">Reference proteome</keyword>
<dbReference type="PANTHER" id="PTHR43102">
    <property type="entry name" value="SLR1143 PROTEIN"/>
    <property type="match status" value="1"/>
</dbReference>
<dbReference type="EC" id="2.7.13.3" evidence="2"/>
<reference evidence="10" key="1">
    <citation type="submission" date="2020-01" db="EMBL/GenBank/DDBJ databases">
        <authorList>
            <person name="Yang Y."/>
            <person name="Kwon Y.M."/>
        </authorList>
    </citation>
    <scope>NUCLEOTIDE SEQUENCE</scope>
    <source>
        <strain evidence="10">PG104</strain>
    </source>
</reference>
<keyword evidence="5" id="KW-0547">Nucleotide-binding</keyword>
<dbReference type="SMART" id="SM00911">
    <property type="entry name" value="HWE_HK"/>
    <property type="match status" value="1"/>
</dbReference>
<dbReference type="GO" id="GO:0005524">
    <property type="term" value="F:ATP binding"/>
    <property type="evidence" value="ECO:0007669"/>
    <property type="project" value="UniProtKB-KW"/>
</dbReference>
<gene>
    <name evidence="10" type="ORF">GR316_00665</name>
</gene>
<evidence type="ECO:0000313" key="10">
    <source>
        <dbReference type="EMBL" id="QUS34912.1"/>
    </source>
</evidence>
<organism evidence="10 11">
    <name type="scientific">Falsirhodobacter algicola</name>
    <dbReference type="NCBI Taxonomy" id="2692330"/>
    <lineage>
        <taxon>Bacteria</taxon>
        <taxon>Pseudomonadati</taxon>
        <taxon>Pseudomonadota</taxon>
        <taxon>Alphaproteobacteria</taxon>
        <taxon>Rhodobacterales</taxon>
        <taxon>Paracoccaceae</taxon>
        <taxon>Falsirhodobacter</taxon>
    </lineage>
</organism>
<evidence type="ECO:0000256" key="4">
    <source>
        <dbReference type="ARBA" id="ARBA00022679"/>
    </source>
</evidence>
<dbReference type="Gene3D" id="3.30.565.10">
    <property type="entry name" value="Histidine kinase-like ATPase, C-terminal domain"/>
    <property type="match status" value="1"/>
</dbReference>
<dbReference type="InterPro" id="IPR036890">
    <property type="entry name" value="HATPase_C_sf"/>
</dbReference>
<dbReference type="KEGG" id="fap:GR316_00665"/>